<reference evidence="2 3" key="1">
    <citation type="submission" date="2014-04" db="EMBL/GenBank/DDBJ databases">
        <authorList>
            <consortium name="DOE Joint Genome Institute"/>
            <person name="Kuo A."/>
            <person name="Girlanda M."/>
            <person name="Perotto S."/>
            <person name="Kohler A."/>
            <person name="Nagy L.G."/>
            <person name="Floudas D."/>
            <person name="Copeland A."/>
            <person name="Barry K.W."/>
            <person name="Cichocki N."/>
            <person name="Veneault-Fourrey C."/>
            <person name="LaButti K."/>
            <person name="Lindquist E.A."/>
            <person name="Lipzen A."/>
            <person name="Lundell T."/>
            <person name="Morin E."/>
            <person name="Murat C."/>
            <person name="Sun H."/>
            <person name="Tunlid A."/>
            <person name="Henrissat B."/>
            <person name="Grigoriev I.V."/>
            <person name="Hibbett D.S."/>
            <person name="Martin F."/>
            <person name="Nordberg H.P."/>
            <person name="Cantor M.N."/>
            <person name="Hua S.X."/>
        </authorList>
    </citation>
    <scope>NUCLEOTIDE SEQUENCE [LARGE SCALE GENOMIC DNA]</scope>
    <source>
        <strain evidence="2 3">MUT 4182</strain>
    </source>
</reference>
<evidence type="ECO:0000259" key="1">
    <source>
        <dbReference type="Pfam" id="PF01693"/>
    </source>
</evidence>
<dbReference type="EMBL" id="KN823240">
    <property type="protein sequence ID" value="KIO19116.1"/>
    <property type="molecule type" value="Genomic_DNA"/>
</dbReference>
<evidence type="ECO:0000313" key="3">
    <source>
        <dbReference type="Proteomes" id="UP000054248"/>
    </source>
</evidence>
<dbReference type="InterPro" id="IPR037056">
    <property type="entry name" value="RNase_H1_N_sf"/>
</dbReference>
<keyword evidence="3" id="KW-1185">Reference proteome</keyword>
<dbReference type="Proteomes" id="UP000054248">
    <property type="component" value="Unassembled WGS sequence"/>
</dbReference>
<dbReference type="Gene3D" id="3.40.970.10">
    <property type="entry name" value="Ribonuclease H1, N-terminal domain"/>
    <property type="match status" value="1"/>
</dbReference>
<dbReference type="InterPro" id="IPR011320">
    <property type="entry name" value="RNase_H1_N"/>
</dbReference>
<gene>
    <name evidence="2" type="ORF">M407DRAFT_31238</name>
</gene>
<sequence>MNPFDRLPVCAAVRVGRRPAVYMTMDEAIFAVEGWPGGEIESFERYYEAVNYLDFEPTEYPRWFRVIVWPETAADARDPAIPEAPAEEFRDAFARMRKMGYSADRFPAWFMEKVQEEDRPSAEVMQAPVEAPVRSQSDWVAHFGPAYLTQPHWRYGTAAEHAASVARAFATRARSYPQFHDPLRENITDPR</sequence>
<dbReference type="SUPFAM" id="SSF55658">
    <property type="entry name" value="L9 N-domain-like"/>
    <property type="match status" value="1"/>
</dbReference>
<reference evidence="3" key="2">
    <citation type="submission" date="2015-01" db="EMBL/GenBank/DDBJ databases">
        <title>Evolutionary Origins and Diversification of the Mycorrhizal Mutualists.</title>
        <authorList>
            <consortium name="DOE Joint Genome Institute"/>
            <consortium name="Mycorrhizal Genomics Consortium"/>
            <person name="Kohler A."/>
            <person name="Kuo A."/>
            <person name="Nagy L.G."/>
            <person name="Floudas D."/>
            <person name="Copeland A."/>
            <person name="Barry K.W."/>
            <person name="Cichocki N."/>
            <person name="Veneault-Fourrey C."/>
            <person name="LaButti K."/>
            <person name="Lindquist E.A."/>
            <person name="Lipzen A."/>
            <person name="Lundell T."/>
            <person name="Morin E."/>
            <person name="Murat C."/>
            <person name="Riley R."/>
            <person name="Ohm R."/>
            <person name="Sun H."/>
            <person name="Tunlid A."/>
            <person name="Henrissat B."/>
            <person name="Grigoriev I.V."/>
            <person name="Hibbett D.S."/>
            <person name="Martin F."/>
        </authorList>
    </citation>
    <scope>NUCLEOTIDE SEQUENCE [LARGE SCALE GENOMIC DNA]</scope>
    <source>
        <strain evidence="3">MUT 4182</strain>
    </source>
</reference>
<feature type="domain" description="Ribonuclease H1 N-terminal" evidence="1">
    <location>
        <begin position="12"/>
        <end position="52"/>
    </location>
</feature>
<name>A0A0C3Q5Y4_9AGAM</name>
<organism evidence="2 3">
    <name type="scientific">Tulasnella calospora MUT 4182</name>
    <dbReference type="NCBI Taxonomy" id="1051891"/>
    <lineage>
        <taxon>Eukaryota</taxon>
        <taxon>Fungi</taxon>
        <taxon>Dikarya</taxon>
        <taxon>Basidiomycota</taxon>
        <taxon>Agaricomycotina</taxon>
        <taxon>Agaricomycetes</taxon>
        <taxon>Cantharellales</taxon>
        <taxon>Tulasnellaceae</taxon>
        <taxon>Tulasnella</taxon>
    </lineage>
</organism>
<protein>
    <recommendedName>
        <fullName evidence="1">Ribonuclease H1 N-terminal domain-containing protein</fullName>
    </recommendedName>
</protein>
<dbReference type="AlphaFoldDB" id="A0A0C3Q5Y4"/>
<dbReference type="Pfam" id="PF01693">
    <property type="entry name" value="Cauli_VI"/>
    <property type="match status" value="1"/>
</dbReference>
<proteinExistence type="predicted"/>
<dbReference type="HOGENOM" id="CLU_1422400_0_0_1"/>
<evidence type="ECO:0000313" key="2">
    <source>
        <dbReference type="EMBL" id="KIO19116.1"/>
    </source>
</evidence>
<accession>A0A0C3Q5Y4</accession>
<dbReference type="InterPro" id="IPR009027">
    <property type="entry name" value="Ribosomal_bL9/RNase_H1_N"/>
</dbReference>